<organism evidence="2 3">
    <name type="scientific">Labeo rohita</name>
    <name type="common">Indian major carp</name>
    <name type="synonym">Cyprinus rohita</name>
    <dbReference type="NCBI Taxonomy" id="84645"/>
    <lineage>
        <taxon>Eukaryota</taxon>
        <taxon>Metazoa</taxon>
        <taxon>Chordata</taxon>
        <taxon>Craniata</taxon>
        <taxon>Vertebrata</taxon>
        <taxon>Euteleostomi</taxon>
        <taxon>Actinopterygii</taxon>
        <taxon>Neopterygii</taxon>
        <taxon>Teleostei</taxon>
        <taxon>Ostariophysi</taxon>
        <taxon>Cypriniformes</taxon>
        <taxon>Cyprinidae</taxon>
        <taxon>Labeoninae</taxon>
        <taxon>Labeonini</taxon>
        <taxon>Labeo</taxon>
    </lineage>
</organism>
<dbReference type="EMBL" id="JACTAM010000022">
    <property type="protein sequence ID" value="KAI2650799.1"/>
    <property type="molecule type" value="Genomic_DNA"/>
</dbReference>
<evidence type="ECO:0000313" key="3">
    <source>
        <dbReference type="Proteomes" id="UP000830375"/>
    </source>
</evidence>
<gene>
    <name evidence="2" type="ORF">H4Q32_024835</name>
</gene>
<dbReference type="PANTHER" id="PTHR33050">
    <property type="entry name" value="REVERSE TRANSCRIPTASE DOMAIN-CONTAINING PROTEIN"/>
    <property type="match status" value="1"/>
</dbReference>
<dbReference type="SUPFAM" id="SSF56672">
    <property type="entry name" value="DNA/RNA polymerases"/>
    <property type="match status" value="1"/>
</dbReference>
<feature type="region of interest" description="Disordered" evidence="1">
    <location>
        <begin position="43"/>
        <end position="63"/>
    </location>
</feature>
<dbReference type="PANTHER" id="PTHR33050:SF7">
    <property type="entry name" value="RIBONUCLEASE H"/>
    <property type="match status" value="1"/>
</dbReference>
<name>A0ABQ8LJF5_LABRO</name>
<dbReference type="InterPro" id="IPR043128">
    <property type="entry name" value="Rev_trsase/Diguanyl_cyclase"/>
</dbReference>
<dbReference type="Proteomes" id="UP000830375">
    <property type="component" value="Unassembled WGS sequence"/>
</dbReference>
<dbReference type="InterPro" id="IPR052055">
    <property type="entry name" value="Hepadnavirus_pol/RT"/>
</dbReference>
<dbReference type="Gene3D" id="3.30.70.270">
    <property type="match status" value="1"/>
</dbReference>
<evidence type="ECO:0008006" key="4">
    <source>
        <dbReference type="Google" id="ProtNLM"/>
    </source>
</evidence>
<evidence type="ECO:0000313" key="2">
    <source>
        <dbReference type="EMBL" id="KAI2650799.1"/>
    </source>
</evidence>
<reference evidence="2 3" key="1">
    <citation type="submission" date="2022-01" db="EMBL/GenBank/DDBJ databases">
        <title>A high-quality chromosome-level genome assembly of rohu carp, Labeo rohita.</title>
        <authorList>
            <person name="Arick M.A. II"/>
            <person name="Hsu C.-Y."/>
            <person name="Magbanua Z."/>
            <person name="Pechanova O."/>
            <person name="Grover C."/>
            <person name="Miller E."/>
            <person name="Thrash A."/>
            <person name="Ezzel L."/>
            <person name="Alam S."/>
            <person name="Benzie J."/>
            <person name="Hamilton M."/>
            <person name="Karsi A."/>
            <person name="Lawrence M.L."/>
            <person name="Peterson D.G."/>
        </authorList>
    </citation>
    <scope>NUCLEOTIDE SEQUENCE [LARGE SCALE GENOMIC DNA]</scope>
    <source>
        <strain evidence="3">BAU-BD-2019</strain>
        <tissue evidence="2">Blood</tissue>
    </source>
</reference>
<evidence type="ECO:0000256" key="1">
    <source>
        <dbReference type="SAM" id="MobiDB-lite"/>
    </source>
</evidence>
<sequence length="799" mass="87480">MSRADDAPTGEERVAPHHTVSVSPLCPREVSLLPLPVLQGTAASSEHMSRISPPEDVAEPRGVSRTVSSAVSCRSAITGLRASSSVNTRGQPRVAGLRSRLFSSVEATAKCVCMGPAYCRSRDLSEEGGHRGGPSSSQGVRVLQPQVVSQIRSKDAYFHVSILPQHRKFLRFAFRGEAYQYEVLLFGLALSPRMFTKCVVRILNYIDGWLILAASESLAARHRDAILAHMEMLGLRLNVKKSVLSPLQRTTYLDVVWNSTTMQARLSPAWIESILTADTRVKEVRALTVKQFQQQLGLMAAASNMIPFGLLYMSTLHWWLKTRGFSPRGNPLHMIKVTQRCLRALDMWRNPWFLNQGPVLGALCRRITLATDASLTGWGGGHEWPFCPRPERSPCAGVHRQHSSGLLYQPPGRSAFAPLIQAGAPDPLPVSSSYSWASECGSRRPVEAGAEAWGMDGSPRVGEADTEILSSSSSGFLCHEGECSMFLSSSSSSPRAGCHGTDVAEATFVHFSPDRSAPGSSGESPPGWVQFTVSSPVLAGLSMVLGPHISPRRLSMGDSRQEASPLTVQSSLYEETVRPEVEAFHFMVWRTPAFLTIKTALLLALTSLKWVGDLQALSVASSHLEFAPGMTKAFLYPRPGYVPKVPTNTPQPVVLQAFCPPPFREPDQQKQNCMCPVRALDAYVHRAALWRKTDQLFVCYVPPKKGYPATKQTLSRWTVDAISTAYESSDLPSPLGVKARLALWLPPKPLCQRLRTQLEFLKGNVPGYGCNHGSPRERDAASRSILPASLPSARFIPRS</sequence>
<keyword evidence="3" id="KW-1185">Reference proteome</keyword>
<dbReference type="InterPro" id="IPR043502">
    <property type="entry name" value="DNA/RNA_pol_sf"/>
</dbReference>
<dbReference type="CDD" id="cd03714">
    <property type="entry name" value="RT_DIRS1"/>
    <property type="match status" value="1"/>
</dbReference>
<accession>A0ABQ8LJF5</accession>
<proteinExistence type="predicted"/>
<protein>
    <recommendedName>
        <fullName evidence="4">Reverse transcriptase domain-containing protein</fullName>
    </recommendedName>
</protein>
<dbReference type="Gene3D" id="3.10.10.10">
    <property type="entry name" value="HIV Type 1 Reverse Transcriptase, subunit A, domain 1"/>
    <property type="match status" value="1"/>
</dbReference>
<comment type="caution">
    <text evidence="2">The sequence shown here is derived from an EMBL/GenBank/DDBJ whole genome shotgun (WGS) entry which is preliminary data.</text>
</comment>